<proteinExistence type="predicted"/>
<dbReference type="InterPro" id="IPR041218">
    <property type="entry name" value="DUF5606"/>
</dbReference>
<evidence type="ECO:0000313" key="4">
    <source>
        <dbReference type="EMBL" id="ALO17466.1"/>
    </source>
</evidence>
<evidence type="ECO:0000259" key="2">
    <source>
        <dbReference type="Pfam" id="PF18347"/>
    </source>
</evidence>
<dbReference type="AlphaFoldDB" id="A0A0S2I5B1"/>
<dbReference type="Pfam" id="PF21186">
    <property type="entry name" value="DUF6852"/>
    <property type="match status" value="1"/>
</dbReference>
<dbReference type="STRING" id="1307839.L21SP5_03874"/>
<feature type="region of interest" description="Disordered" evidence="1">
    <location>
        <begin position="125"/>
        <end position="149"/>
    </location>
</feature>
<dbReference type="InterPro" id="IPR049282">
    <property type="entry name" value="BVU_3817_N_sf"/>
</dbReference>
<reference evidence="4 5" key="1">
    <citation type="submission" date="2015-11" db="EMBL/GenBank/DDBJ databases">
        <title>Description and complete genome sequence of a novel strain predominating in hypersaline microbial mats and representing a new family of the Bacteriodetes phylum.</title>
        <authorList>
            <person name="Spring S."/>
            <person name="Bunk B."/>
            <person name="Sproer C."/>
            <person name="Klenk H.-P."/>
        </authorList>
    </citation>
    <scope>NUCLEOTIDE SEQUENCE [LARGE SCALE GENOMIC DNA]</scope>
    <source>
        <strain evidence="4 5">L21-Spi-D4</strain>
    </source>
</reference>
<dbReference type="OrthoDB" id="675198at2"/>
<feature type="domain" description="DUF6852" evidence="3">
    <location>
        <begin position="50"/>
        <end position="118"/>
    </location>
</feature>
<dbReference type="Gene3D" id="2.30.30.730">
    <property type="match status" value="1"/>
</dbReference>
<protein>
    <submittedName>
        <fullName evidence="4">Uncharacterized protein</fullName>
    </submittedName>
</protein>
<dbReference type="Proteomes" id="UP000064893">
    <property type="component" value="Chromosome"/>
</dbReference>
<feature type="domain" description="DUF5606" evidence="2">
    <location>
        <begin position="2"/>
        <end position="47"/>
    </location>
</feature>
<name>A0A0S2I5B1_9BACT</name>
<dbReference type="EMBL" id="CP013118">
    <property type="protein sequence ID" value="ALO17466.1"/>
    <property type="molecule type" value="Genomic_DNA"/>
</dbReference>
<dbReference type="Pfam" id="PF18347">
    <property type="entry name" value="DUF5606"/>
    <property type="match status" value="1"/>
</dbReference>
<dbReference type="PATRIC" id="fig|1307839.3.peg.4135"/>
<gene>
    <name evidence="4" type="ORF">L21SP5_03874</name>
</gene>
<evidence type="ECO:0000259" key="3">
    <source>
        <dbReference type="Pfam" id="PF21186"/>
    </source>
</evidence>
<dbReference type="InterPro" id="IPR049281">
    <property type="entry name" value="BVU_3817-like_C_sf"/>
</dbReference>
<evidence type="ECO:0000256" key="1">
    <source>
        <dbReference type="SAM" id="MobiDB-lite"/>
    </source>
</evidence>
<keyword evidence="5" id="KW-1185">Reference proteome</keyword>
<dbReference type="InterPro" id="IPR049280">
    <property type="entry name" value="DUF6852"/>
</dbReference>
<organism evidence="4 5">
    <name type="scientific">Salinivirga cyanobacteriivorans</name>
    <dbReference type="NCBI Taxonomy" id="1307839"/>
    <lineage>
        <taxon>Bacteria</taxon>
        <taxon>Pseudomonadati</taxon>
        <taxon>Bacteroidota</taxon>
        <taxon>Bacteroidia</taxon>
        <taxon>Bacteroidales</taxon>
        <taxon>Salinivirgaceae</taxon>
        <taxon>Salinivirga</taxon>
    </lineage>
</organism>
<sequence length="149" mass="17027">MLKDILAITGEPGLYKLVSKTPKGVIVENIETGRRMPFYAAAKISALEDIAIFTEDDDLPLKDVFKAISDKENGGPSINHKSSKNELISYFQEVIPDYDEDRVYPNHIKKVINWYNLLQKHDMLDFSEPEPEDEQNENEPGESNEDNQK</sequence>
<evidence type="ECO:0000313" key="5">
    <source>
        <dbReference type="Proteomes" id="UP000064893"/>
    </source>
</evidence>
<dbReference type="RefSeq" id="WP_057954727.1">
    <property type="nucleotide sequence ID" value="NZ_CP013118.1"/>
</dbReference>
<dbReference type="Gene3D" id="1.10.10.1650">
    <property type="match status" value="1"/>
</dbReference>
<dbReference type="KEGG" id="blq:L21SP5_03874"/>
<accession>A0A0S2I5B1</accession>